<dbReference type="EMBL" id="KP211814">
    <property type="protein sequence ID" value="ANV79169.1"/>
    <property type="molecule type" value="Genomic_DNA"/>
</dbReference>
<evidence type="ECO:0000313" key="1">
    <source>
        <dbReference type="EMBL" id="ANV80854.1"/>
    </source>
</evidence>
<dbReference type="EMBL" id="KP211910">
    <property type="protein sequence ID" value="ANV80854.1"/>
    <property type="molecule type" value="Genomic_DNA"/>
</dbReference>
<dbReference type="PIRSF" id="PIRSF016907">
    <property type="entry name" value="Kin_ATP-NAD"/>
    <property type="match status" value="1"/>
</dbReference>
<name>A0A1B1TF07_9ARCH</name>
<dbReference type="Pfam" id="PF20143">
    <property type="entry name" value="NAD_kinase_C"/>
    <property type="match status" value="1"/>
</dbReference>
<dbReference type="SUPFAM" id="SSF111331">
    <property type="entry name" value="NAD kinase/diacylglycerol kinase-like"/>
    <property type="match status" value="1"/>
</dbReference>
<dbReference type="PANTHER" id="PTHR40697:SF2">
    <property type="entry name" value="ATP-NAD KINASE-RELATED"/>
    <property type="match status" value="1"/>
</dbReference>
<protein>
    <submittedName>
        <fullName evidence="1">ATP-NAD/AcoX kinase</fullName>
    </submittedName>
</protein>
<dbReference type="AlphaFoldDB" id="A0A1B1TF07"/>
<accession>A0A1B1TF07</accession>
<dbReference type="InterPro" id="IPR002504">
    <property type="entry name" value="NADK"/>
</dbReference>
<dbReference type="Gene3D" id="3.40.50.10330">
    <property type="entry name" value="Probable inorganic polyphosphate/atp-NAD kinase, domain 1"/>
    <property type="match status" value="1"/>
</dbReference>
<sequence length="382" mass="41692">MIRLGLVVNPDAGLGGKLGLKGSDGKANLARSMGADDRSGPRIMTFLNYFSSLHKSDSVDISWITSEGRMGTEWIPREINLGDIKIIHESHGETSSNDTKEVIKKIIDYGVDLIVYAGGDGTTRDIVAELAKLDKPKLPLIGVPTGVKMYSGSFAASPKAAAEVLSAWIRGDLLVASTEVLDLDEEKYRNGEWIVRHYAEAHTPSSPRWMQGSKQRVEVSSEEEIIEGLAEHIQETLVKEDTMIIWGSGGTLQSIGEYIGFNLTTLGIDVSLGSNIVGSDLDEKQILKLLNSHSGQFIALLSPMGGQGFLIGRGNLQLSHTVIRKIGIDNILGVVTPAKLLTVRKLRIETGDEELDSEFSFKKYMKVLQGYRTTRILPISVD</sequence>
<organism evidence="1">
    <name type="scientific">uncultured Poseidoniia archaeon</name>
    <dbReference type="NCBI Taxonomy" id="1697135"/>
    <lineage>
        <taxon>Archaea</taxon>
        <taxon>Methanobacteriati</taxon>
        <taxon>Thermoplasmatota</taxon>
        <taxon>Candidatus Poseidoniia</taxon>
        <taxon>environmental samples</taxon>
    </lineage>
</organism>
<keyword evidence="1" id="KW-0808">Transferase</keyword>
<keyword evidence="1" id="KW-0418">Kinase</keyword>
<dbReference type="InterPro" id="IPR017438">
    <property type="entry name" value="ATP-NAD_kinase_N"/>
</dbReference>
<dbReference type="GO" id="GO:0003951">
    <property type="term" value="F:NAD+ kinase activity"/>
    <property type="evidence" value="ECO:0007669"/>
    <property type="project" value="InterPro"/>
</dbReference>
<dbReference type="InterPro" id="IPR011386">
    <property type="entry name" value="Put_ATP-NAD_kin"/>
</dbReference>
<reference evidence="1" key="2">
    <citation type="journal article" date="2015" name="ISME J.">
        <title>A new class of marine Euryarchaeota group II from the Mediterranean deep chlorophyll maximum.</title>
        <authorList>
            <person name="Martin-Cuadrado A.B."/>
            <person name="Garcia-Heredia I."/>
            <person name="Molto A.G."/>
            <person name="Lopez-Ubeda R."/>
            <person name="Kimes N."/>
            <person name="Lopez-Garcia P."/>
            <person name="Moreira D."/>
            <person name="Rodriguez-Valera F."/>
        </authorList>
    </citation>
    <scope>NUCLEOTIDE SEQUENCE</scope>
</reference>
<dbReference type="InterPro" id="IPR016064">
    <property type="entry name" value="NAD/diacylglycerol_kinase_sf"/>
</dbReference>
<dbReference type="Pfam" id="PF01513">
    <property type="entry name" value="NAD_kinase"/>
    <property type="match status" value="1"/>
</dbReference>
<proteinExistence type="predicted"/>
<reference evidence="1" key="1">
    <citation type="submission" date="2014-11" db="EMBL/GenBank/DDBJ databases">
        <authorList>
            <person name="Zhu J."/>
            <person name="Qi W."/>
            <person name="Song R."/>
        </authorList>
    </citation>
    <scope>NUCLEOTIDE SEQUENCE</scope>
</reference>
<dbReference type="InterPro" id="IPR039065">
    <property type="entry name" value="AcoX-like"/>
</dbReference>
<dbReference type="PANTHER" id="PTHR40697">
    <property type="entry name" value="ACETOIN CATABOLISM PROTEIN X"/>
    <property type="match status" value="1"/>
</dbReference>
<dbReference type="GO" id="GO:0006741">
    <property type="term" value="P:NADP+ biosynthetic process"/>
    <property type="evidence" value="ECO:0007669"/>
    <property type="project" value="InterPro"/>
</dbReference>